<name>A0A7J8Y4D8_GOSAI</name>
<dbReference type="AlphaFoldDB" id="A0A7J8Y4D8"/>
<dbReference type="Proteomes" id="UP000593577">
    <property type="component" value="Unassembled WGS sequence"/>
</dbReference>
<dbReference type="EMBL" id="JABFAA010000010">
    <property type="protein sequence ID" value="MBA0694282.1"/>
    <property type="molecule type" value="Genomic_DNA"/>
</dbReference>
<feature type="non-terminal residue" evidence="1">
    <location>
        <position position="82"/>
    </location>
</feature>
<organism evidence="1 2">
    <name type="scientific">Gossypium aridum</name>
    <name type="common">American cotton</name>
    <name type="synonym">Erioxylum aridum</name>
    <dbReference type="NCBI Taxonomy" id="34290"/>
    <lineage>
        <taxon>Eukaryota</taxon>
        <taxon>Viridiplantae</taxon>
        <taxon>Streptophyta</taxon>
        <taxon>Embryophyta</taxon>
        <taxon>Tracheophyta</taxon>
        <taxon>Spermatophyta</taxon>
        <taxon>Magnoliopsida</taxon>
        <taxon>eudicotyledons</taxon>
        <taxon>Gunneridae</taxon>
        <taxon>Pentapetalae</taxon>
        <taxon>rosids</taxon>
        <taxon>malvids</taxon>
        <taxon>Malvales</taxon>
        <taxon>Malvaceae</taxon>
        <taxon>Malvoideae</taxon>
        <taxon>Gossypium</taxon>
    </lineage>
</organism>
<keyword evidence="2" id="KW-1185">Reference proteome</keyword>
<evidence type="ECO:0000313" key="2">
    <source>
        <dbReference type="Proteomes" id="UP000593577"/>
    </source>
</evidence>
<reference evidence="1 2" key="1">
    <citation type="journal article" date="2019" name="Genome Biol. Evol.">
        <title>Insights into the evolution of the New World diploid cottons (Gossypium, subgenus Houzingenia) based on genome sequencing.</title>
        <authorList>
            <person name="Grover C.E."/>
            <person name="Arick M.A. 2nd"/>
            <person name="Thrash A."/>
            <person name="Conover J.L."/>
            <person name="Sanders W.S."/>
            <person name="Peterson D.G."/>
            <person name="Frelichowski J.E."/>
            <person name="Scheffler J.A."/>
            <person name="Scheffler B.E."/>
            <person name="Wendel J.F."/>
        </authorList>
    </citation>
    <scope>NUCLEOTIDE SEQUENCE [LARGE SCALE GENOMIC DNA]</scope>
    <source>
        <strain evidence="1">185</strain>
        <tissue evidence="1">Leaf</tissue>
    </source>
</reference>
<sequence>ESVAKHFSNASQPLNETINAPIETYLKLNLRKLYEQDKCFAELINLIYITMDKKITAISSIHAQMDKDFPSAFPPTDGPNLQ</sequence>
<comment type="caution">
    <text evidence="1">The sequence shown here is derived from an EMBL/GenBank/DDBJ whole genome shotgun (WGS) entry which is preliminary data.</text>
</comment>
<evidence type="ECO:0000313" key="1">
    <source>
        <dbReference type="EMBL" id="MBA0694282.1"/>
    </source>
</evidence>
<protein>
    <submittedName>
        <fullName evidence="1">Uncharacterized protein</fullName>
    </submittedName>
</protein>
<proteinExistence type="predicted"/>
<gene>
    <name evidence="1" type="ORF">Goari_004596</name>
</gene>
<accession>A0A7J8Y4D8</accession>